<dbReference type="Gene3D" id="1.10.287.510">
    <property type="entry name" value="Helix hairpin bin"/>
    <property type="match status" value="1"/>
</dbReference>
<dbReference type="InterPro" id="IPR027417">
    <property type="entry name" value="P-loop_NTPase"/>
</dbReference>
<dbReference type="Proteomes" id="UP000198660">
    <property type="component" value="Unassembled WGS sequence"/>
</dbReference>
<dbReference type="RefSeq" id="WP_176391940.1">
    <property type="nucleotide sequence ID" value="NZ_FPAA01000004.1"/>
</dbReference>
<evidence type="ECO:0000313" key="7">
    <source>
        <dbReference type="Proteomes" id="UP000198660"/>
    </source>
</evidence>
<evidence type="ECO:0000256" key="2">
    <source>
        <dbReference type="ARBA" id="ARBA00011322"/>
    </source>
</evidence>
<comment type="subunit">
    <text evidence="2">Heterodimer of SbcC and SbcD.</text>
</comment>
<keyword evidence="6" id="KW-0540">Nuclease</keyword>
<name>A0A1I6R695_9BACL</name>
<feature type="domain" description="Rad50/SbcC-type AAA" evidence="5">
    <location>
        <begin position="7"/>
        <end position="239"/>
    </location>
</feature>
<feature type="coiled-coil region" evidence="4">
    <location>
        <begin position="373"/>
        <end position="428"/>
    </location>
</feature>
<dbReference type="PANTHER" id="PTHR32114">
    <property type="entry name" value="ABC TRANSPORTER ABCH.3"/>
    <property type="match status" value="1"/>
</dbReference>
<evidence type="ECO:0000256" key="4">
    <source>
        <dbReference type="SAM" id="Coils"/>
    </source>
</evidence>
<keyword evidence="6" id="KW-0269">Exonuclease</keyword>
<sequence length="487" mass="56413">MKGFKHLLIENFQSHERTEIDFAKGLNVFVGPSDSGKSAILRALRWLLYNQPKGKDYIRVGKERCRVSLTLMDGTLIVRERSASINRYTVTPQGEEAMVFEGFGGQVPLEVMEAHGMHPLKLDTDWNMPAQFGTQLEAPFLLSETGGVKAKSIGRVSGAHLIDIALQGTVRDMRSLSSEMKHDLEEANRLKESLTAYDDLPHQIDQLEKTEQCYRQASELQQRLEGLQSLRQRLLACQKRIESERTRLKTFRQLSAVESMVASFTQNHERVKHMERMAQIYPRTLTEIRDWQRVLQETAQCELLERKLMTLEKLAHQKGRMEKVLQRREFHYLEKKRVQNWLHLTEASQQIDLVTLEGKEQHQMQLVRLLPRLRQLQGEKRQLQQHLRQTRALPESEMVELVEGYRRLKSLRQRAQDLQDRRSRIAQGIAYKTKQEQHINEYIEGLSGVLAELGRCPTCGSEVDGSVVEHIVKEYQGGMRGETRRAN</sequence>
<dbReference type="SUPFAM" id="SSF52540">
    <property type="entry name" value="P-loop containing nucleoside triphosphate hydrolases"/>
    <property type="match status" value="1"/>
</dbReference>
<dbReference type="InterPro" id="IPR038729">
    <property type="entry name" value="Rad50/SbcC_AAA"/>
</dbReference>
<dbReference type="Gene3D" id="3.40.50.300">
    <property type="entry name" value="P-loop containing nucleotide triphosphate hydrolases"/>
    <property type="match status" value="1"/>
</dbReference>
<protein>
    <recommendedName>
        <fullName evidence="3">Nuclease SbcCD subunit C</fullName>
    </recommendedName>
</protein>
<comment type="similarity">
    <text evidence="1">Belongs to the SMC family. SbcC subfamily.</text>
</comment>
<dbReference type="PANTHER" id="PTHR32114:SF2">
    <property type="entry name" value="ABC TRANSPORTER ABCH.3"/>
    <property type="match status" value="1"/>
</dbReference>
<dbReference type="AlphaFoldDB" id="A0A1I6R695"/>
<dbReference type="SUPFAM" id="SSF75712">
    <property type="entry name" value="Rad50 coiled-coil Zn hook"/>
    <property type="match status" value="1"/>
</dbReference>
<evidence type="ECO:0000256" key="1">
    <source>
        <dbReference type="ARBA" id="ARBA00006930"/>
    </source>
</evidence>
<dbReference type="GO" id="GO:0004527">
    <property type="term" value="F:exonuclease activity"/>
    <property type="evidence" value="ECO:0007669"/>
    <property type="project" value="UniProtKB-KW"/>
</dbReference>
<keyword evidence="7" id="KW-1185">Reference proteome</keyword>
<gene>
    <name evidence="6" type="ORF">SAMN05444972_104171</name>
</gene>
<keyword evidence="4" id="KW-0175">Coiled coil</keyword>
<evidence type="ECO:0000313" key="6">
    <source>
        <dbReference type="EMBL" id="SFS60179.1"/>
    </source>
</evidence>
<evidence type="ECO:0000256" key="3">
    <source>
        <dbReference type="ARBA" id="ARBA00013368"/>
    </source>
</evidence>
<reference evidence="7" key="1">
    <citation type="submission" date="2016-10" db="EMBL/GenBank/DDBJ databases">
        <authorList>
            <person name="Varghese N."/>
            <person name="Submissions S."/>
        </authorList>
    </citation>
    <scope>NUCLEOTIDE SEQUENCE [LARGE SCALE GENOMIC DNA]</scope>
    <source>
        <strain evidence="7">DSM 45789</strain>
    </source>
</reference>
<dbReference type="EMBL" id="FPAA01000004">
    <property type="protein sequence ID" value="SFS60179.1"/>
    <property type="molecule type" value="Genomic_DNA"/>
</dbReference>
<dbReference type="Pfam" id="PF13476">
    <property type="entry name" value="AAA_23"/>
    <property type="match status" value="1"/>
</dbReference>
<proteinExistence type="inferred from homology"/>
<accession>A0A1I6R695</accession>
<organism evidence="6 7">
    <name type="scientific">Marininema halotolerans</name>
    <dbReference type="NCBI Taxonomy" id="1155944"/>
    <lineage>
        <taxon>Bacteria</taxon>
        <taxon>Bacillati</taxon>
        <taxon>Bacillota</taxon>
        <taxon>Bacilli</taxon>
        <taxon>Bacillales</taxon>
        <taxon>Thermoactinomycetaceae</taxon>
        <taxon>Marininema</taxon>
    </lineage>
</organism>
<evidence type="ECO:0000259" key="5">
    <source>
        <dbReference type="Pfam" id="PF13476"/>
    </source>
</evidence>
<keyword evidence="6" id="KW-0378">Hydrolase</keyword>